<comment type="caution">
    <text evidence="2">The sequence shown here is derived from an EMBL/GenBank/DDBJ whole genome shotgun (WGS) entry which is preliminary data.</text>
</comment>
<gene>
    <name evidence="2" type="ORF">EV201_1677</name>
</gene>
<feature type="transmembrane region" description="Helical" evidence="1">
    <location>
        <begin position="88"/>
        <end position="105"/>
    </location>
</feature>
<keyword evidence="1" id="KW-0472">Membrane</keyword>
<accession>A0A4Q7VL77</accession>
<feature type="transmembrane region" description="Helical" evidence="1">
    <location>
        <begin position="9"/>
        <end position="26"/>
    </location>
</feature>
<dbReference type="RefSeq" id="WP_130307090.1">
    <property type="nucleotide sequence ID" value="NZ_SHKN01000001.1"/>
</dbReference>
<sequence length="111" mass="12733">MSSFSTLKLIYFIGLALIFIGGYRLYNHLSYGNIIISAGLLTYAFVQLFLLIKQGFSSWGVFEYTKTTVNVLFIGSVVLLMGFESKVWYYPLILGMLLDFFANIFRRVNRS</sequence>
<reference evidence="2 3" key="1">
    <citation type="submission" date="2019-02" db="EMBL/GenBank/DDBJ databases">
        <title>Genomic Encyclopedia of Type Strains, Phase IV (KMG-IV): sequencing the most valuable type-strain genomes for metagenomic binning, comparative biology and taxonomic classification.</title>
        <authorList>
            <person name="Goeker M."/>
        </authorList>
    </citation>
    <scope>NUCLEOTIDE SEQUENCE [LARGE SCALE GENOMIC DNA]</scope>
    <source>
        <strain evidence="2 3">DSM 28825</strain>
    </source>
</reference>
<evidence type="ECO:0000313" key="2">
    <source>
        <dbReference type="EMBL" id="RZT97020.1"/>
    </source>
</evidence>
<organism evidence="2 3">
    <name type="scientific">Ancylomarina subtilis</name>
    <dbReference type="NCBI Taxonomy" id="1639035"/>
    <lineage>
        <taxon>Bacteria</taxon>
        <taxon>Pseudomonadati</taxon>
        <taxon>Bacteroidota</taxon>
        <taxon>Bacteroidia</taxon>
        <taxon>Marinilabiliales</taxon>
        <taxon>Marinifilaceae</taxon>
        <taxon>Ancylomarina</taxon>
    </lineage>
</organism>
<keyword evidence="1" id="KW-0812">Transmembrane</keyword>
<feature type="transmembrane region" description="Helical" evidence="1">
    <location>
        <begin position="64"/>
        <end position="82"/>
    </location>
</feature>
<dbReference type="Proteomes" id="UP000293562">
    <property type="component" value="Unassembled WGS sequence"/>
</dbReference>
<dbReference type="EMBL" id="SHKN01000001">
    <property type="protein sequence ID" value="RZT97020.1"/>
    <property type="molecule type" value="Genomic_DNA"/>
</dbReference>
<feature type="transmembrane region" description="Helical" evidence="1">
    <location>
        <begin position="32"/>
        <end position="52"/>
    </location>
</feature>
<protein>
    <submittedName>
        <fullName evidence="2">Uncharacterized protein</fullName>
    </submittedName>
</protein>
<dbReference type="AlphaFoldDB" id="A0A4Q7VL77"/>
<keyword evidence="3" id="KW-1185">Reference proteome</keyword>
<name>A0A4Q7VL77_9BACT</name>
<dbReference type="OrthoDB" id="1120944at2"/>
<keyword evidence="1" id="KW-1133">Transmembrane helix</keyword>
<proteinExistence type="predicted"/>
<evidence type="ECO:0000313" key="3">
    <source>
        <dbReference type="Proteomes" id="UP000293562"/>
    </source>
</evidence>
<evidence type="ECO:0000256" key="1">
    <source>
        <dbReference type="SAM" id="Phobius"/>
    </source>
</evidence>